<dbReference type="PANTHER" id="PTHR34357:SF2">
    <property type="entry name" value="F26F24.3-RELATED"/>
    <property type="match status" value="1"/>
</dbReference>
<feature type="region of interest" description="Disordered" evidence="1">
    <location>
        <begin position="160"/>
        <end position="181"/>
    </location>
</feature>
<feature type="domain" description="GCK" evidence="2">
    <location>
        <begin position="90"/>
        <end position="164"/>
    </location>
</feature>
<protein>
    <recommendedName>
        <fullName evidence="2">GCK domain-containing protein</fullName>
    </recommendedName>
</protein>
<dbReference type="PANTHER" id="PTHR34357">
    <property type="entry name" value="F7A19.14 PROTEIN-RELATED"/>
    <property type="match status" value="1"/>
</dbReference>
<comment type="caution">
    <text evidence="3">The sequence shown here is derived from an EMBL/GenBank/DDBJ whole genome shotgun (WGS) entry which is preliminary data.</text>
</comment>
<sequence>MTAEDRVEECVSDGGEQQPEVEQAEEKKGEEVNEGQGFAIVDSVITAKTVFEQDGKVCHDEVEAKQTFASEEPEPYGPDESLQVGKEGDEECGFCLFMKAGPCGKRFASWEACVDDAETTGINIVEKCAQKTHFLKECMETHPEYYGPVLQAEKAIDEQSAMVASKKGGEDNPSNLEPFPA</sequence>
<dbReference type="SMART" id="SM01227">
    <property type="entry name" value="GCK"/>
    <property type="match status" value="1"/>
</dbReference>
<name>A0A8T0HS98_CERPU</name>
<reference evidence="3" key="1">
    <citation type="submission" date="2020-06" db="EMBL/GenBank/DDBJ databases">
        <title>WGS assembly of Ceratodon purpureus strain R40.</title>
        <authorList>
            <person name="Carey S.B."/>
            <person name="Jenkins J."/>
            <person name="Shu S."/>
            <person name="Lovell J.T."/>
            <person name="Sreedasyam A."/>
            <person name="Maumus F."/>
            <person name="Tiley G.P."/>
            <person name="Fernandez-Pozo N."/>
            <person name="Barry K."/>
            <person name="Chen C."/>
            <person name="Wang M."/>
            <person name="Lipzen A."/>
            <person name="Daum C."/>
            <person name="Saski C.A."/>
            <person name="Payton A.C."/>
            <person name="Mcbreen J.C."/>
            <person name="Conrad R.E."/>
            <person name="Kollar L.M."/>
            <person name="Olsson S."/>
            <person name="Huttunen S."/>
            <person name="Landis J.B."/>
            <person name="Wickett N.J."/>
            <person name="Johnson M.G."/>
            <person name="Rensing S.A."/>
            <person name="Grimwood J."/>
            <person name="Schmutz J."/>
            <person name="Mcdaniel S.F."/>
        </authorList>
    </citation>
    <scope>NUCLEOTIDE SEQUENCE</scope>
    <source>
        <strain evidence="3">R40</strain>
    </source>
</reference>
<gene>
    <name evidence="3" type="ORF">KC19_VG213300</name>
</gene>
<organism evidence="3 4">
    <name type="scientific">Ceratodon purpureus</name>
    <name type="common">Fire moss</name>
    <name type="synonym">Dicranum purpureum</name>
    <dbReference type="NCBI Taxonomy" id="3225"/>
    <lineage>
        <taxon>Eukaryota</taxon>
        <taxon>Viridiplantae</taxon>
        <taxon>Streptophyta</taxon>
        <taxon>Embryophyta</taxon>
        <taxon>Bryophyta</taxon>
        <taxon>Bryophytina</taxon>
        <taxon>Bryopsida</taxon>
        <taxon>Dicranidae</taxon>
        <taxon>Pseudoditrichales</taxon>
        <taxon>Ditrichaceae</taxon>
        <taxon>Ceratodon</taxon>
    </lineage>
</organism>
<evidence type="ECO:0000256" key="1">
    <source>
        <dbReference type="SAM" id="MobiDB-lite"/>
    </source>
</evidence>
<accession>A0A8T0HS98</accession>
<dbReference type="Proteomes" id="UP000822688">
    <property type="component" value="Chromosome V"/>
</dbReference>
<dbReference type="Gene3D" id="1.10.287.2900">
    <property type="match status" value="1"/>
</dbReference>
<keyword evidence="4" id="KW-1185">Reference proteome</keyword>
<dbReference type="Pfam" id="PF07802">
    <property type="entry name" value="GCK"/>
    <property type="match status" value="1"/>
</dbReference>
<evidence type="ECO:0000259" key="2">
    <source>
        <dbReference type="SMART" id="SM01227"/>
    </source>
</evidence>
<evidence type="ECO:0000313" key="3">
    <source>
        <dbReference type="EMBL" id="KAG0573832.1"/>
    </source>
</evidence>
<dbReference type="AlphaFoldDB" id="A0A8T0HS98"/>
<feature type="region of interest" description="Disordered" evidence="1">
    <location>
        <begin position="1"/>
        <end position="35"/>
    </location>
</feature>
<dbReference type="InterPro" id="IPR012891">
    <property type="entry name" value="GCK_dom"/>
</dbReference>
<evidence type="ECO:0000313" key="4">
    <source>
        <dbReference type="Proteomes" id="UP000822688"/>
    </source>
</evidence>
<proteinExistence type="predicted"/>
<dbReference type="EMBL" id="CM026426">
    <property type="protein sequence ID" value="KAG0573832.1"/>
    <property type="molecule type" value="Genomic_DNA"/>
</dbReference>